<proteinExistence type="predicted"/>
<dbReference type="RefSeq" id="WP_078927950.1">
    <property type="nucleotide sequence ID" value="NZ_FUXX01000003.1"/>
</dbReference>
<dbReference type="AlphaFoldDB" id="A0A1T4UZ95"/>
<dbReference type="EMBL" id="FUXX01000003">
    <property type="protein sequence ID" value="SKA58063.1"/>
    <property type="molecule type" value="Genomic_DNA"/>
</dbReference>
<accession>A0A1T4UZ95</accession>
<protein>
    <submittedName>
        <fullName evidence="1">Uncharacterized protein</fullName>
    </submittedName>
</protein>
<evidence type="ECO:0000313" key="2">
    <source>
        <dbReference type="Proteomes" id="UP000242432"/>
    </source>
</evidence>
<organism evidence="1 2">
    <name type="scientific">Succinivibrio dextrinosolvens DSM 3072</name>
    <dbReference type="NCBI Taxonomy" id="1123324"/>
    <lineage>
        <taxon>Bacteria</taxon>
        <taxon>Pseudomonadati</taxon>
        <taxon>Pseudomonadota</taxon>
        <taxon>Gammaproteobacteria</taxon>
        <taxon>Aeromonadales</taxon>
        <taxon>Succinivibrionaceae</taxon>
        <taxon>Succinivibrio</taxon>
    </lineage>
</organism>
<evidence type="ECO:0000313" key="1">
    <source>
        <dbReference type="EMBL" id="SKA58063.1"/>
    </source>
</evidence>
<gene>
    <name evidence="1" type="ORF">SAMN02745213_00332</name>
</gene>
<name>A0A1T4UZ95_9GAMM</name>
<reference evidence="2" key="1">
    <citation type="submission" date="2017-02" db="EMBL/GenBank/DDBJ databases">
        <authorList>
            <person name="Varghese N."/>
            <person name="Submissions S."/>
        </authorList>
    </citation>
    <scope>NUCLEOTIDE SEQUENCE [LARGE SCALE GENOMIC DNA]</scope>
    <source>
        <strain evidence="2">DSM 3072</strain>
    </source>
</reference>
<sequence>MDFIRYVNSKDIRHYLYDIDYKLSPDQKIFIVLACSFIGVDEKVKALESYLQSSDDLPLTSITDEINYSELVGITSHEFIRRYISDVKAMTAFMKDYSQGYFYQAKIEYESNSDSDLLGYFKSFQSCFDAVQKYSKENQMGDNERFRIEKILFDDAYYCGDNYLSGSSYCFYSNNLQLMDIYVYDNNCKTYGVGIDGMYIGIPMPFKRGDIVTLGRNHSSVYLGYHPEKPEDYKQGRSFGDILYYGIYPFATGFRSGWGIPFSYELEYANLSLLHGNELKLIPLSKYLKGEIEVDEFYKTVRYQEIKTEEALEKEYLSTFFDSLEKVGINL</sequence>
<dbReference type="Proteomes" id="UP000242432">
    <property type="component" value="Unassembled WGS sequence"/>
</dbReference>
<keyword evidence="2" id="KW-1185">Reference proteome</keyword>